<feature type="region of interest" description="Disordered" evidence="2">
    <location>
        <begin position="327"/>
        <end position="385"/>
    </location>
</feature>
<evidence type="ECO:0000313" key="3">
    <source>
        <dbReference type="EMBL" id="JAT54237.1"/>
    </source>
</evidence>
<dbReference type="PANTHER" id="PTHR23172">
    <property type="entry name" value="AUXILIN/CYCLIN G-ASSOCIATED KINASE-RELATED"/>
    <property type="match status" value="1"/>
</dbReference>
<feature type="compositionally biased region" description="Polar residues" evidence="2">
    <location>
        <begin position="480"/>
        <end position="524"/>
    </location>
</feature>
<feature type="region of interest" description="Disordered" evidence="2">
    <location>
        <begin position="632"/>
        <end position="833"/>
    </location>
</feature>
<feature type="region of interest" description="Disordered" evidence="2">
    <location>
        <begin position="402"/>
        <end position="530"/>
    </location>
</feature>
<dbReference type="EMBL" id="GDJX01013699">
    <property type="protein sequence ID" value="JAT54237.1"/>
    <property type="molecule type" value="Transcribed_RNA"/>
</dbReference>
<gene>
    <name evidence="3" type="primary">At4g12770_1</name>
    <name evidence="3" type="ORF">g.60274</name>
</gene>
<evidence type="ECO:0000256" key="1">
    <source>
        <dbReference type="ARBA" id="ARBA00023054"/>
    </source>
</evidence>
<feature type="compositionally biased region" description="Basic and acidic residues" evidence="2">
    <location>
        <begin position="407"/>
        <end position="419"/>
    </location>
</feature>
<feature type="compositionally biased region" description="Low complexity" evidence="2">
    <location>
        <begin position="912"/>
        <end position="935"/>
    </location>
</feature>
<proteinExistence type="predicted"/>
<feature type="non-terminal residue" evidence="3">
    <location>
        <position position="1"/>
    </location>
</feature>
<dbReference type="GO" id="GO:0072318">
    <property type="term" value="P:clathrin coat disassembly"/>
    <property type="evidence" value="ECO:0007669"/>
    <property type="project" value="TreeGrafter"/>
</dbReference>
<feature type="region of interest" description="Disordered" evidence="2">
    <location>
        <begin position="546"/>
        <end position="613"/>
    </location>
</feature>
<accession>A0A1D1YHX0</accession>
<dbReference type="AlphaFoldDB" id="A0A1D1YHX0"/>
<feature type="region of interest" description="Disordered" evidence="2">
    <location>
        <begin position="163"/>
        <end position="182"/>
    </location>
</feature>
<feature type="compositionally biased region" description="Basic and acidic residues" evidence="2">
    <location>
        <begin position="331"/>
        <end position="347"/>
    </location>
</feature>
<evidence type="ECO:0000256" key="2">
    <source>
        <dbReference type="SAM" id="MobiDB-lite"/>
    </source>
</evidence>
<dbReference type="SUPFAM" id="SSF46565">
    <property type="entry name" value="Chaperone J-domain"/>
    <property type="match status" value="1"/>
</dbReference>
<dbReference type="FunFam" id="1.10.287.110:FF:000009">
    <property type="entry name" value="Auxilin-related protein 1"/>
    <property type="match status" value="1"/>
</dbReference>
<dbReference type="GO" id="GO:0072583">
    <property type="term" value="P:clathrin-dependent endocytosis"/>
    <property type="evidence" value="ECO:0007669"/>
    <property type="project" value="TreeGrafter"/>
</dbReference>
<dbReference type="InterPro" id="IPR036869">
    <property type="entry name" value="J_dom_sf"/>
</dbReference>
<feature type="compositionally biased region" description="Basic and acidic residues" evidence="2">
    <location>
        <begin position="853"/>
        <end position="877"/>
    </location>
</feature>
<dbReference type="GO" id="GO:0005737">
    <property type="term" value="C:cytoplasm"/>
    <property type="evidence" value="ECO:0007669"/>
    <property type="project" value="TreeGrafter"/>
</dbReference>
<feature type="compositionally biased region" description="Low complexity" evidence="2">
    <location>
        <begin position="642"/>
        <end position="654"/>
    </location>
</feature>
<feature type="region of interest" description="Disordered" evidence="2">
    <location>
        <begin position="230"/>
        <end position="313"/>
    </location>
</feature>
<feature type="region of interest" description="Disordered" evidence="2">
    <location>
        <begin position="853"/>
        <end position="975"/>
    </location>
</feature>
<feature type="compositionally biased region" description="Low complexity" evidence="2">
    <location>
        <begin position="372"/>
        <end position="381"/>
    </location>
</feature>
<reference evidence="3" key="1">
    <citation type="submission" date="2015-07" db="EMBL/GenBank/DDBJ databases">
        <title>Transcriptome Assembly of Anthurium amnicola.</title>
        <authorList>
            <person name="Suzuki J."/>
        </authorList>
    </citation>
    <scope>NUCLEOTIDE SEQUENCE</scope>
</reference>
<sequence>RKQDKRNIIPAHSQIGAFFLFFFSSSPPLPPLTSVTITGIAGSEGRRSSCGMDQFPGLLARDFGLRPQGKAAPMAAPKVGAGGGFGFAAGSAPRSGSGAGGPPLPDDFFGGGGLLSGGQQGNHRLHRGDADADAFFGGGGVGGAAPKHASAGAAFHSDPFFQDRSAAAKPGSPPAAPAGFSSSMPVYDKPVYDDDGDIFSGVPGLRKSSSASTARHGDVFPAPYDDDLLANLGGARSGPSGDKRSGASYGRASPPPYDDGFLAGLGGLGDGKRSGSSSNPASPPYDDDLLVNLGGGKGSSDDKRSGVAFEQSSPSYEDVLLAGLGGVSKRSSNEKGFQEQDLSHFDDLLPGFGGSSLPKQRRKPLEKDHQQTSSSTKSTATGAEDPFVVLETTAAATYSSSGLFTDPLEHIKPSGDLKSENSSAKDGGVFDDINGFDGSVKSVPSFSFDMENNPKDRSPLETAAQEPAETSSAKAPDNKASYQTLDGKSNKSSESYKSVNRNGGPTVEANTNPYEASTKMNASQRPEEHDGVADEIWLTVSEIPLFTQPTSAPPPSRPPPHPFFRNKPTYVNTDESSSVGSNDRIKANESSSHQPTYPFPRSHNDTSKVSAASSIDELEDFVMGKPQAFAAEAPTVEEEVETSSAAAASAAAMKEAMDRAEAKFKHAREVWERERDLRSSKSRETAQQVRDEDGKEKERLDQEREQREREEKETERRRLEKMRELELEKEKGKARQAVERANREARERAAADARQKAERSARERAERAAVQRAQSEARERAAAGAKERAERLAAERERAEAEARERAAAEVRNARERDAREKAAVEAREKAERAAVERAAAEVRARAQRAAVERAAAEARERAAAMAREKQQQKNESDLDSFFGMGARANSAPRERSNSHESAFDSQFQNMGKPSGTQKTSSGSSSSMKRPSSTTNIMDDLTSVFRTSSSEEFQEIQGEPEERRRARIEREQRTRQRAAKALAEKNERELQMQREQAERDRFSESLNAEIKRWAAGKEGNLRALLSTLQYVLWPDSGWQPVSLTDLIIAASVKKVYRKATLCVHPDKVRSGSVQQKYIAEKVFDLLKEAWNKFNSEELF</sequence>
<feature type="compositionally biased region" description="Basic and acidic residues" evidence="2">
    <location>
        <begin position="960"/>
        <end position="974"/>
    </location>
</feature>
<dbReference type="PANTHER" id="PTHR23172:SF19">
    <property type="entry name" value="J DOMAIN-CONTAINING PROTEIN"/>
    <property type="match status" value="1"/>
</dbReference>
<organism evidence="3">
    <name type="scientific">Anthurium amnicola</name>
    <dbReference type="NCBI Taxonomy" id="1678845"/>
    <lineage>
        <taxon>Eukaryota</taxon>
        <taxon>Viridiplantae</taxon>
        <taxon>Streptophyta</taxon>
        <taxon>Embryophyta</taxon>
        <taxon>Tracheophyta</taxon>
        <taxon>Spermatophyta</taxon>
        <taxon>Magnoliopsida</taxon>
        <taxon>Liliopsida</taxon>
        <taxon>Araceae</taxon>
        <taxon>Pothoideae</taxon>
        <taxon>Potheae</taxon>
        <taxon>Anthurium</taxon>
    </lineage>
</organism>
<dbReference type="GO" id="GO:0030276">
    <property type="term" value="F:clathrin binding"/>
    <property type="evidence" value="ECO:0007669"/>
    <property type="project" value="TreeGrafter"/>
</dbReference>
<feature type="compositionally biased region" description="Polar residues" evidence="2">
    <location>
        <begin position="569"/>
        <end position="581"/>
    </location>
</feature>
<name>A0A1D1YHX0_9ARAE</name>
<feature type="compositionally biased region" description="Pro residues" evidence="2">
    <location>
        <begin position="551"/>
        <end position="562"/>
    </location>
</feature>
<protein>
    <submittedName>
        <fullName evidence="3">Auxilin-related protein 2</fullName>
    </submittedName>
</protein>
<dbReference type="GO" id="GO:0031982">
    <property type="term" value="C:vesicle"/>
    <property type="evidence" value="ECO:0007669"/>
    <property type="project" value="TreeGrafter"/>
</dbReference>
<feature type="compositionally biased region" description="Basic and acidic residues" evidence="2">
    <location>
        <begin position="893"/>
        <end position="903"/>
    </location>
</feature>
<dbReference type="Gene3D" id="1.10.287.110">
    <property type="entry name" value="DnaJ domain"/>
    <property type="match status" value="1"/>
</dbReference>
<feature type="compositionally biased region" description="Basic and acidic residues" evidence="2">
    <location>
        <begin position="655"/>
        <end position="833"/>
    </location>
</feature>
<keyword evidence="1" id="KW-0175">Coiled coil</keyword>